<dbReference type="Proteomes" id="UP000887579">
    <property type="component" value="Unplaced"/>
</dbReference>
<organism evidence="1 2">
    <name type="scientific">Panagrolaimus sp. ES5</name>
    <dbReference type="NCBI Taxonomy" id="591445"/>
    <lineage>
        <taxon>Eukaryota</taxon>
        <taxon>Metazoa</taxon>
        <taxon>Ecdysozoa</taxon>
        <taxon>Nematoda</taxon>
        <taxon>Chromadorea</taxon>
        <taxon>Rhabditida</taxon>
        <taxon>Tylenchina</taxon>
        <taxon>Panagrolaimomorpha</taxon>
        <taxon>Panagrolaimoidea</taxon>
        <taxon>Panagrolaimidae</taxon>
        <taxon>Panagrolaimus</taxon>
    </lineage>
</organism>
<accession>A0AC34G268</accession>
<protein>
    <submittedName>
        <fullName evidence="2">Major facilitator superfamily (MFS) profile domain-containing protein</fullName>
    </submittedName>
</protein>
<proteinExistence type="predicted"/>
<dbReference type="WBParaSite" id="ES5_v2.g23817.t1">
    <property type="protein sequence ID" value="ES5_v2.g23817.t1"/>
    <property type="gene ID" value="ES5_v2.g23817"/>
</dbReference>
<evidence type="ECO:0000313" key="2">
    <source>
        <dbReference type="WBParaSite" id="ES5_v2.g23817.t1"/>
    </source>
</evidence>
<reference evidence="2" key="1">
    <citation type="submission" date="2022-11" db="UniProtKB">
        <authorList>
            <consortium name="WormBaseParasite"/>
        </authorList>
    </citation>
    <scope>IDENTIFICATION</scope>
</reference>
<name>A0AC34G268_9BILA</name>
<evidence type="ECO:0000313" key="1">
    <source>
        <dbReference type="Proteomes" id="UP000887579"/>
    </source>
</evidence>
<sequence>MVESKYRYVILAITTAALSMMLANVLTLNFTILCMTEEKYRWENFTIHLNYDVFEKVDFDPPTPPSVEVTQAPTVRIPDFEIPGFRSQAPGFNWQTFNFMRANPTLFLQIMKKVIKEVSLRAAERTGEVLDPRNIDFNRFRDGFNLTDYNPDVVVRIKNYILDKLRTGQKGIQWIETQGRNVTTDWRNVNITDMELTNITWNGEDMELTNITWNGEVNGRIRVVDEYADYNYTNAEQTALLASVALGSLVFILPVTRMIDRMGTRKAFTIVGIISAICTGLIPLAASFGFIPFLIVRFIQGIGFAACFPVIGAVTSNWAKVNENGFFNGALTGFLQLGPVIAFLASGLFCHLDAWELSYYVHALLSAIIVTIFWLVYRDHPREHSKVSVPELTEIQLG</sequence>